<accession>A0A9N8HIL3</accession>
<dbReference type="Proteomes" id="UP001153069">
    <property type="component" value="Unassembled WGS sequence"/>
</dbReference>
<feature type="region of interest" description="Disordered" evidence="1">
    <location>
        <begin position="507"/>
        <end position="560"/>
    </location>
</feature>
<feature type="signal peptide" evidence="2">
    <location>
        <begin position="1"/>
        <end position="24"/>
    </location>
</feature>
<dbReference type="PRINTS" id="PR01217">
    <property type="entry name" value="PRICHEXTENSN"/>
</dbReference>
<evidence type="ECO:0000256" key="1">
    <source>
        <dbReference type="SAM" id="MobiDB-lite"/>
    </source>
</evidence>
<name>A0A9N8HIL3_9STRA</name>
<keyword evidence="4" id="KW-1185">Reference proteome</keyword>
<evidence type="ECO:0000313" key="4">
    <source>
        <dbReference type="Proteomes" id="UP001153069"/>
    </source>
</evidence>
<proteinExistence type="predicted"/>
<feature type="compositionally biased region" description="Low complexity" evidence="1">
    <location>
        <begin position="507"/>
        <end position="553"/>
    </location>
</feature>
<comment type="caution">
    <text evidence="3">The sequence shown here is derived from an EMBL/GenBank/DDBJ whole genome shotgun (WGS) entry which is preliminary data.</text>
</comment>
<reference evidence="3" key="1">
    <citation type="submission" date="2020-06" db="EMBL/GenBank/DDBJ databases">
        <authorList>
            <consortium name="Plant Systems Biology data submission"/>
        </authorList>
    </citation>
    <scope>NUCLEOTIDE SEQUENCE</scope>
    <source>
        <strain evidence="3">D6</strain>
    </source>
</reference>
<protein>
    <submittedName>
        <fullName evidence="3">AAI</fullName>
    </submittedName>
</protein>
<dbReference type="EMBL" id="CAICTM010000627">
    <property type="protein sequence ID" value="CAB9514047.1"/>
    <property type="molecule type" value="Genomic_DNA"/>
</dbReference>
<gene>
    <name evidence="3" type="ORF">SEMRO_628_G178100.1</name>
</gene>
<organism evidence="3 4">
    <name type="scientific">Seminavis robusta</name>
    <dbReference type="NCBI Taxonomy" id="568900"/>
    <lineage>
        <taxon>Eukaryota</taxon>
        <taxon>Sar</taxon>
        <taxon>Stramenopiles</taxon>
        <taxon>Ochrophyta</taxon>
        <taxon>Bacillariophyta</taxon>
        <taxon>Bacillariophyceae</taxon>
        <taxon>Bacillariophycidae</taxon>
        <taxon>Naviculales</taxon>
        <taxon>Naviculaceae</taxon>
        <taxon>Seminavis</taxon>
    </lineage>
</organism>
<sequence length="701" mass="72908">MSCISIRFRLLLIVGSLCSWITTALPTGSVGCEGGRAAVSGLHASQQTVLTGPLSQDNIEFQLNGVALQPGVPFNIDIGADNRWRLITAGTFFRGFLVRLGRGSGNVDTRQSLATASLTAQVAEAACLDAYWVGGVTHNSNVLKNVEEGTLRVHLPSQNMPLDVTVVIQNRNGYSIYYYSGFTIHANAVTVPTAGQIDSPTVPTYTPYYPPPTGSPSDSIPTAVEAFTLPPAAPPINLPPSVPMYVGGPPTVTAPPITAPPITAPPVTAPPVTVFPWVAPSSITEAPITEAPITAAPITNPPITAAPITAAPVTAPPITAAPITHAPITQPPITRPPMAQFAPPTDPPVQQFVFLRYPTCSPDAPCAVCQGDCDTNDDCVGALECFHRPQDDTSPIPGCSGVGVAGRDYCYAPKPNSLRPRMPECTADLPCGMCEGDCDDSTECAPGLTCFTRGQGDLTPILGCDGLGIAGLDYCYNASEIAVDREDNVTATNQTIPIGGIFGNNASAATPTSPAPVPTTALPMSPTTSAPMTPTTPAPVTAAPMSPPTTTAPENEDFSSNDQADLTDTGCTDAAPCSRCEGDCQGDDGLCVGSLSCFVRPDNDMTRVLGCGGAGTPGADYCWTPIANVLYVRPGSCSSDRPCSRCEGSCGDDSECSGDLRCFRRRDLSVVPGCGNGFFGVSFCWDPNDLNFGGGRHLLRH</sequence>
<dbReference type="AlphaFoldDB" id="A0A9N8HIL3"/>
<evidence type="ECO:0000256" key="2">
    <source>
        <dbReference type="SAM" id="SignalP"/>
    </source>
</evidence>
<dbReference type="PROSITE" id="PS51257">
    <property type="entry name" value="PROKAR_LIPOPROTEIN"/>
    <property type="match status" value="1"/>
</dbReference>
<evidence type="ECO:0000313" key="3">
    <source>
        <dbReference type="EMBL" id="CAB9514047.1"/>
    </source>
</evidence>
<keyword evidence="2" id="KW-0732">Signal</keyword>
<feature type="chain" id="PRO_5040160945" evidence="2">
    <location>
        <begin position="25"/>
        <end position="701"/>
    </location>
</feature>